<evidence type="ECO:0000256" key="1">
    <source>
        <dbReference type="ARBA" id="ARBA00000843"/>
    </source>
</evidence>
<dbReference type="FunFam" id="1.10.340.30:FF:000002">
    <property type="entry name" value="Adenine DNA glycosylase"/>
    <property type="match status" value="1"/>
</dbReference>
<dbReference type="GO" id="GO:0035485">
    <property type="term" value="F:adenine/guanine mispair binding"/>
    <property type="evidence" value="ECO:0007669"/>
    <property type="project" value="TreeGrafter"/>
</dbReference>
<evidence type="ECO:0000256" key="5">
    <source>
        <dbReference type="ARBA" id="ARBA00022023"/>
    </source>
</evidence>
<proteinExistence type="inferred from homology"/>
<keyword evidence="9" id="KW-0378">Hydrolase</keyword>
<dbReference type="GO" id="GO:0006298">
    <property type="term" value="P:mismatch repair"/>
    <property type="evidence" value="ECO:0007669"/>
    <property type="project" value="TreeGrafter"/>
</dbReference>
<reference evidence="16 17" key="1">
    <citation type="submission" date="2019-06" db="EMBL/GenBank/DDBJ databases">
        <title>Whole genome sequence for Rhodospirillaceae sp. R148.</title>
        <authorList>
            <person name="Wang G."/>
        </authorList>
    </citation>
    <scope>NUCLEOTIDE SEQUENCE [LARGE SCALE GENOMIC DNA]</scope>
    <source>
        <strain evidence="16 17">R148</strain>
    </source>
</reference>
<dbReference type="PANTHER" id="PTHR42944:SF1">
    <property type="entry name" value="ADENINE DNA GLYCOSYLASE"/>
    <property type="match status" value="1"/>
</dbReference>
<dbReference type="CDD" id="cd03431">
    <property type="entry name" value="NUDIX_DNA_Glycosylase_C-MutY"/>
    <property type="match status" value="1"/>
</dbReference>
<comment type="cofactor">
    <cofactor evidence="14">
        <name>[4Fe-4S] cluster</name>
        <dbReference type="ChEBI" id="CHEBI:49883"/>
    </cofactor>
    <text evidence="14">Binds 1 [4Fe-4S] cluster.</text>
</comment>
<dbReference type="InterPro" id="IPR004035">
    <property type="entry name" value="Endouclease-III_FeS-bd_BS"/>
</dbReference>
<dbReference type="SUPFAM" id="SSF55811">
    <property type="entry name" value="Nudix"/>
    <property type="match status" value="1"/>
</dbReference>
<dbReference type="Proteomes" id="UP000315252">
    <property type="component" value="Unassembled WGS sequence"/>
</dbReference>
<dbReference type="GO" id="GO:0051539">
    <property type="term" value="F:4 iron, 4 sulfur cluster binding"/>
    <property type="evidence" value="ECO:0007669"/>
    <property type="project" value="UniProtKB-UniRule"/>
</dbReference>
<dbReference type="Pfam" id="PF00730">
    <property type="entry name" value="HhH-GPD"/>
    <property type="match status" value="1"/>
</dbReference>
<evidence type="ECO:0000256" key="12">
    <source>
        <dbReference type="ARBA" id="ARBA00023204"/>
    </source>
</evidence>
<dbReference type="CDD" id="cd00056">
    <property type="entry name" value="ENDO3c"/>
    <property type="match status" value="1"/>
</dbReference>
<dbReference type="InterPro" id="IPR029119">
    <property type="entry name" value="MutY_C"/>
</dbReference>
<evidence type="ECO:0000256" key="3">
    <source>
        <dbReference type="ARBA" id="ARBA00008343"/>
    </source>
</evidence>
<keyword evidence="12" id="KW-0234">DNA repair</keyword>
<dbReference type="EMBL" id="VHSH01000001">
    <property type="protein sequence ID" value="TQV83948.1"/>
    <property type="molecule type" value="Genomic_DNA"/>
</dbReference>
<dbReference type="InterPro" id="IPR003265">
    <property type="entry name" value="HhH-GPD_domain"/>
</dbReference>
<accession>A0A545U3C4</accession>
<dbReference type="InterPro" id="IPR011257">
    <property type="entry name" value="DNA_glycosylase"/>
</dbReference>
<evidence type="ECO:0000256" key="8">
    <source>
        <dbReference type="ARBA" id="ARBA00022763"/>
    </source>
</evidence>
<keyword evidence="8 14" id="KW-0227">DNA damage</keyword>
<dbReference type="InterPro" id="IPR005760">
    <property type="entry name" value="A/G_AdeGlyc_MutY"/>
</dbReference>
<dbReference type="Gene3D" id="3.90.79.10">
    <property type="entry name" value="Nucleoside Triphosphate Pyrophosphohydrolase"/>
    <property type="match status" value="1"/>
</dbReference>
<keyword evidence="17" id="KW-1185">Reference proteome</keyword>
<dbReference type="InterPro" id="IPR000445">
    <property type="entry name" value="HhH_motif"/>
</dbReference>
<evidence type="ECO:0000256" key="11">
    <source>
        <dbReference type="ARBA" id="ARBA00023014"/>
    </source>
</evidence>
<evidence type="ECO:0000256" key="13">
    <source>
        <dbReference type="ARBA" id="ARBA00023295"/>
    </source>
</evidence>
<evidence type="ECO:0000313" key="16">
    <source>
        <dbReference type="EMBL" id="TQV83948.1"/>
    </source>
</evidence>
<dbReference type="InterPro" id="IPR015797">
    <property type="entry name" value="NUDIX_hydrolase-like_dom_sf"/>
</dbReference>
<dbReference type="GO" id="GO:0034039">
    <property type="term" value="F:8-oxo-7,8-dihydroguanine DNA N-glycosylase activity"/>
    <property type="evidence" value="ECO:0007669"/>
    <property type="project" value="TreeGrafter"/>
</dbReference>
<evidence type="ECO:0000256" key="6">
    <source>
        <dbReference type="ARBA" id="ARBA00022485"/>
    </source>
</evidence>
<dbReference type="AlphaFoldDB" id="A0A545U3C4"/>
<comment type="caution">
    <text evidence="16">The sequence shown here is derived from an EMBL/GenBank/DDBJ whole genome shotgun (WGS) entry which is preliminary data.</text>
</comment>
<evidence type="ECO:0000256" key="4">
    <source>
        <dbReference type="ARBA" id="ARBA00012045"/>
    </source>
</evidence>
<dbReference type="PANTHER" id="PTHR42944">
    <property type="entry name" value="ADENINE DNA GLYCOSYLASE"/>
    <property type="match status" value="1"/>
</dbReference>
<dbReference type="EC" id="3.2.2.31" evidence="4 14"/>
<dbReference type="SMART" id="SM00478">
    <property type="entry name" value="ENDO3c"/>
    <property type="match status" value="1"/>
</dbReference>
<dbReference type="SUPFAM" id="SSF48150">
    <property type="entry name" value="DNA-glycosylase"/>
    <property type="match status" value="1"/>
</dbReference>
<keyword evidence="7" id="KW-0479">Metal-binding</keyword>
<dbReference type="PROSITE" id="PS00764">
    <property type="entry name" value="ENDONUCLEASE_III_1"/>
    <property type="match status" value="1"/>
</dbReference>
<organism evidence="16 17">
    <name type="scientific">Denitrobaculum tricleocarpae</name>
    <dbReference type="NCBI Taxonomy" id="2591009"/>
    <lineage>
        <taxon>Bacteria</taxon>
        <taxon>Pseudomonadati</taxon>
        <taxon>Pseudomonadota</taxon>
        <taxon>Alphaproteobacteria</taxon>
        <taxon>Rhodospirillales</taxon>
        <taxon>Rhodospirillaceae</taxon>
        <taxon>Denitrobaculum</taxon>
    </lineage>
</organism>
<keyword evidence="6" id="KW-0004">4Fe-4S</keyword>
<dbReference type="PROSITE" id="PS01155">
    <property type="entry name" value="ENDONUCLEASE_III_2"/>
    <property type="match status" value="1"/>
</dbReference>
<dbReference type="Pfam" id="PF14815">
    <property type="entry name" value="NUDIX_4"/>
    <property type="match status" value="1"/>
</dbReference>
<evidence type="ECO:0000313" key="17">
    <source>
        <dbReference type="Proteomes" id="UP000315252"/>
    </source>
</evidence>
<evidence type="ECO:0000256" key="7">
    <source>
        <dbReference type="ARBA" id="ARBA00022723"/>
    </source>
</evidence>
<comment type="catalytic activity">
    <reaction evidence="1 14">
        <text>Hydrolyzes free adenine bases from 7,8-dihydro-8-oxoguanine:adenine mismatched double-stranded DNA, leaving an apurinic site.</text>
        <dbReference type="EC" id="3.2.2.31"/>
    </reaction>
</comment>
<keyword evidence="13 14" id="KW-0326">Glycosidase</keyword>
<comment type="function">
    <text evidence="2">Adenine glycosylase active on G-A mispairs. MutY also corrects error-prone DNA synthesis past GO lesions which are due to the oxidatively damaged form of guanine: 7,8-dihydro-8-oxoguanine (8-oxo-dGTP).</text>
</comment>
<keyword evidence="11" id="KW-0411">Iron-sulfur</keyword>
<dbReference type="RefSeq" id="WP_142895183.1">
    <property type="nucleotide sequence ID" value="NZ_ML660052.1"/>
</dbReference>
<dbReference type="Pfam" id="PF00633">
    <property type="entry name" value="HHH"/>
    <property type="match status" value="1"/>
</dbReference>
<dbReference type="InterPro" id="IPR004036">
    <property type="entry name" value="Endonuclease-III-like_CS2"/>
</dbReference>
<name>A0A545U3C4_9PROT</name>
<evidence type="ECO:0000256" key="9">
    <source>
        <dbReference type="ARBA" id="ARBA00022801"/>
    </source>
</evidence>
<evidence type="ECO:0000256" key="2">
    <source>
        <dbReference type="ARBA" id="ARBA00002933"/>
    </source>
</evidence>
<dbReference type="GO" id="GO:0032357">
    <property type="term" value="F:oxidized purine DNA binding"/>
    <property type="evidence" value="ECO:0007669"/>
    <property type="project" value="TreeGrafter"/>
</dbReference>
<feature type="domain" description="HhH-GPD" evidence="15">
    <location>
        <begin position="53"/>
        <end position="202"/>
    </location>
</feature>
<protein>
    <recommendedName>
        <fullName evidence="5 14">Adenine DNA glycosylase</fullName>
        <ecNumber evidence="4 14">3.2.2.31</ecNumber>
    </recommendedName>
</protein>
<dbReference type="OrthoDB" id="9802365at2"/>
<dbReference type="Gene3D" id="1.10.340.30">
    <property type="entry name" value="Hypothetical protein, domain 2"/>
    <property type="match status" value="1"/>
</dbReference>
<evidence type="ECO:0000256" key="10">
    <source>
        <dbReference type="ARBA" id="ARBA00023004"/>
    </source>
</evidence>
<dbReference type="InterPro" id="IPR023170">
    <property type="entry name" value="HhH_base_excis_C"/>
</dbReference>
<dbReference type="GO" id="GO:0000701">
    <property type="term" value="F:purine-specific mismatch base pair DNA N-glycosylase activity"/>
    <property type="evidence" value="ECO:0007669"/>
    <property type="project" value="UniProtKB-EC"/>
</dbReference>
<keyword evidence="10 14" id="KW-0408">Iron</keyword>
<dbReference type="GO" id="GO:0046872">
    <property type="term" value="F:metal ion binding"/>
    <property type="evidence" value="ECO:0007669"/>
    <property type="project" value="UniProtKB-UniRule"/>
</dbReference>
<sequence>MTLAQALLRWYDRHARELPWRVPPNSAGKSQAGDSETKGWLADPYRVWLSEIMLQQTTVAAVAPYFMNFTETWPRVEDLAAASLDDVLTAWAGLGYYARARNLHRCACFVADELGGIFPDTEEGLLELPGVGPYTAAAIAAIAFDRPATVVDGNIERVVSRLFALSDPLPGVKPEIKRCTASLTPNERPGDFAQAMMDLGATVCVPKSPKCMLCPLSEPCMARAQGIAETLPRKAPKPERPTRRAIAFWVQRPDGSILLRRRAPKGLLGGMMEIPSTPWREEAWSEGEVMSHLPYPTEWRELPGMVRHTFTHFHFEIDVWAGRVGRDSEALNDSKWVSIDGLAEEALPSVMRKIVKHALKLTA</sequence>
<gene>
    <name evidence="16" type="primary">mutY</name>
    <name evidence="16" type="ORF">FKG95_02590</name>
</gene>
<dbReference type="InterPro" id="IPR044298">
    <property type="entry name" value="MIG/MutY"/>
</dbReference>
<dbReference type="GO" id="GO:0006284">
    <property type="term" value="P:base-excision repair"/>
    <property type="evidence" value="ECO:0007669"/>
    <property type="project" value="UniProtKB-UniRule"/>
</dbReference>
<evidence type="ECO:0000259" key="15">
    <source>
        <dbReference type="SMART" id="SM00478"/>
    </source>
</evidence>
<dbReference type="Gene3D" id="1.10.1670.10">
    <property type="entry name" value="Helix-hairpin-Helix base-excision DNA repair enzymes (C-terminal)"/>
    <property type="match status" value="1"/>
</dbReference>
<comment type="similarity">
    <text evidence="3 14">Belongs to the Nth/MutY family.</text>
</comment>
<evidence type="ECO:0000256" key="14">
    <source>
        <dbReference type="RuleBase" id="RU365096"/>
    </source>
</evidence>
<dbReference type="NCBIfam" id="TIGR01084">
    <property type="entry name" value="mutY"/>
    <property type="match status" value="1"/>
</dbReference>